<organism evidence="4 6">
    <name type="scientific">Enterococcus hirae</name>
    <dbReference type="NCBI Taxonomy" id="1354"/>
    <lineage>
        <taxon>Bacteria</taxon>
        <taxon>Bacillati</taxon>
        <taxon>Bacillota</taxon>
        <taxon>Bacilli</taxon>
        <taxon>Lactobacillales</taxon>
        <taxon>Enterococcaceae</taxon>
        <taxon>Enterococcus</taxon>
    </lineage>
</organism>
<evidence type="ECO:0000313" key="6">
    <source>
        <dbReference type="Proteomes" id="UP000352698"/>
    </source>
</evidence>
<dbReference type="AlphaFoldDB" id="A0A1V8XDZ3"/>
<evidence type="ECO:0000256" key="2">
    <source>
        <dbReference type="SAM" id="Phobius"/>
    </source>
</evidence>
<name>A0A1V8XDZ3_ENTHR</name>
<feature type="transmembrane region" description="Helical" evidence="2">
    <location>
        <begin position="53"/>
        <end position="73"/>
    </location>
</feature>
<keyword evidence="2" id="KW-0472">Membrane</keyword>
<evidence type="ECO:0008006" key="7">
    <source>
        <dbReference type="Google" id="ProtNLM"/>
    </source>
</evidence>
<evidence type="ECO:0000313" key="3">
    <source>
        <dbReference type="EMBL" id="RBT69283.1"/>
    </source>
</evidence>
<evidence type="ECO:0000313" key="5">
    <source>
        <dbReference type="Proteomes" id="UP000253498"/>
    </source>
</evidence>
<feature type="region of interest" description="Disordered" evidence="1">
    <location>
        <begin position="1"/>
        <end position="29"/>
    </location>
</feature>
<comment type="caution">
    <text evidence="4">The sequence shown here is derived from an EMBL/GenBank/DDBJ whole genome shotgun (WGS) entry which is preliminary data.</text>
</comment>
<reference evidence="3 5" key="1">
    <citation type="submission" date="2015-06" db="EMBL/GenBank/DDBJ databases">
        <title>The Genome Sequence of Enterococcus hirae 88EA1.</title>
        <authorList>
            <consortium name="The Broad Institute Genomics Platform"/>
            <consortium name="The Broad Institute Genome Sequencing Center for Infectious Disease"/>
            <person name="Earl A.M."/>
            <person name="Van Tyne D."/>
            <person name="Lebreton F."/>
            <person name="Saavedra J.T."/>
            <person name="Gilmore M.S."/>
            <person name="Manson McGuire A."/>
            <person name="Clock S."/>
            <person name="Crupain M."/>
            <person name="Rangan U."/>
            <person name="Young S."/>
            <person name="Abouelleil A."/>
            <person name="Cao P."/>
            <person name="Chapman S.B."/>
            <person name="Griggs A."/>
            <person name="Priest M."/>
            <person name="Shea T."/>
            <person name="Wortman J."/>
            <person name="Nusbaum C."/>
            <person name="Birren B."/>
        </authorList>
    </citation>
    <scope>NUCLEOTIDE SEQUENCE [LARGE SCALE GENOMIC DNA]</scope>
    <source>
        <strain evidence="3 5">88EA1</strain>
    </source>
</reference>
<evidence type="ECO:0000256" key="1">
    <source>
        <dbReference type="SAM" id="MobiDB-lite"/>
    </source>
</evidence>
<accession>A0A1V8XDZ3</accession>
<keyword evidence="2" id="KW-0812">Transmembrane</keyword>
<dbReference type="Proteomes" id="UP000352698">
    <property type="component" value="Unassembled WGS sequence"/>
</dbReference>
<dbReference type="RefSeq" id="WP_010718979.1">
    <property type="nucleotide sequence ID" value="NZ_AP027299.1"/>
</dbReference>
<evidence type="ECO:0000313" key="4">
    <source>
        <dbReference type="EMBL" id="VTQ64892.1"/>
    </source>
</evidence>
<reference evidence="4 6" key="2">
    <citation type="submission" date="2019-05" db="EMBL/GenBank/DDBJ databases">
        <authorList>
            <consortium name="Pathogen Informatics"/>
        </authorList>
    </citation>
    <scope>NUCLEOTIDE SEQUENCE [LARGE SCALE GENOMIC DNA]</scope>
    <source>
        <strain evidence="4 6">NCTC12204</strain>
    </source>
</reference>
<protein>
    <recommendedName>
        <fullName evidence="7">LPXTG cell wall anchor domain-containing protein</fullName>
    </recommendedName>
</protein>
<dbReference type="EMBL" id="LESJ01000004">
    <property type="protein sequence ID" value="RBT69283.1"/>
    <property type="molecule type" value="Genomic_DNA"/>
</dbReference>
<sequence length="79" mass="8688">MKATLDVKGSLGIDAELPNDQQESAGAQKPGYVIKTEVKTMSTFPKTTDTDSLMISFLGIFLVGVTITVKYFWGNKERE</sequence>
<dbReference type="EMBL" id="CABEEP010000001">
    <property type="protein sequence ID" value="VTQ64892.1"/>
    <property type="molecule type" value="Genomic_DNA"/>
</dbReference>
<dbReference type="Proteomes" id="UP000253498">
    <property type="component" value="Unassembled WGS sequence"/>
</dbReference>
<keyword evidence="2" id="KW-1133">Transmembrane helix</keyword>
<gene>
    <name evidence="3" type="ORF">EB03_00953</name>
    <name evidence="4" type="ORF">NCTC12204_01604</name>
</gene>
<proteinExistence type="predicted"/>
<dbReference type="STRING" id="1354.A6P53_07245"/>